<comment type="caution">
    <text evidence="2">The sequence shown here is derived from an EMBL/GenBank/DDBJ whole genome shotgun (WGS) entry which is preliminary data.</text>
</comment>
<reference evidence="2" key="1">
    <citation type="submission" date="2021-02" db="EMBL/GenBank/DDBJ databases">
        <title>Comparative genomics reveals that relaxation of natural selection precedes convergent phenotypic evolution of cavefish.</title>
        <authorList>
            <person name="Peng Z."/>
        </authorList>
    </citation>
    <scope>NUCLEOTIDE SEQUENCE</scope>
    <source>
        <tissue evidence="2">Muscle</tissue>
    </source>
</reference>
<proteinExistence type="predicted"/>
<dbReference type="EMBL" id="JAFHDT010000004">
    <property type="protein sequence ID" value="KAI7810926.1"/>
    <property type="molecule type" value="Genomic_DNA"/>
</dbReference>
<organism evidence="2 3">
    <name type="scientific">Triplophysa rosa</name>
    <name type="common">Cave loach</name>
    <dbReference type="NCBI Taxonomy" id="992332"/>
    <lineage>
        <taxon>Eukaryota</taxon>
        <taxon>Metazoa</taxon>
        <taxon>Chordata</taxon>
        <taxon>Craniata</taxon>
        <taxon>Vertebrata</taxon>
        <taxon>Euteleostomi</taxon>
        <taxon>Actinopterygii</taxon>
        <taxon>Neopterygii</taxon>
        <taxon>Teleostei</taxon>
        <taxon>Ostariophysi</taxon>
        <taxon>Cypriniformes</taxon>
        <taxon>Nemacheilidae</taxon>
        <taxon>Triplophysa</taxon>
    </lineage>
</organism>
<evidence type="ECO:0000313" key="3">
    <source>
        <dbReference type="Proteomes" id="UP001059041"/>
    </source>
</evidence>
<sequence length="562" mass="64086">MEGPGVAVRIIFVDETDSRKLSLMSGIPGTVEELHALIKKCFQVKEDFRLQYFDTDFKEFMNLTCVSQIEHKSTLKVIYLPASSLVEPHIDEPFITLYPVNPFDETSTCSEPQTSSIDSSCDDRQYASAPHSSTSTETPSGLSPWPKVFFELSFKNAAFETNGTYFNPGPKLKGIVLNALAQEMVKYTKYPKDYQCEEVAAALTRAHPCLGQLGSKTGFWGWKQSLKYKMQNYRTKLCRLGHPEVCVNSLRNKRKGQGKPAANIKKPKKAEVNYIPLHPKGESTERLEQERIALLTEVKKRDNEVVIKAKMEKTFSYRRQQIVEQRPMIEEFKNQWPALFQQSEVNAEFMRITTKPLQSTFLSELDRFSDKLMQILQSRGGVKGQKIKNAMMITDSCDNINIKRECILKVLILYLNEDPDSFFKDYVASAIEDAEKGIANTVMGIYTIRGDGSTKRDVGIVIEGIKVMSNLDCVILAFIMLNGLIYALDLSFPDNLKNTFEFIQKILMNFDGHKMTTKIQQLKIKLFERHVHLRTVVRFVNVCHLQIYRGVLNVLKCVLTVT</sequence>
<evidence type="ECO:0008006" key="4">
    <source>
        <dbReference type="Google" id="ProtNLM"/>
    </source>
</evidence>
<feature type="region of interest" description="Disordered" evidence="1">
    <location>
        <begin position="108"/>
        <end position="141"/>
    </location>
</feature>
<name>A0A9W8C861_TRIRA</name>
<feature type="compositionally biased region" description="Polar residues" evidence="1">
    <location>
        <begin position="130"/>
        <end position="141"/>
    </location>
</feature>
<evidence type="ECO:0000256" key="1">
    <source>
        <dbReference type="SAM" id="MobiDB-lite"/>
    </source>
</evidence>
<protein>
    <recommendedName>
        <fullName evidence="4">Sterile alpha motif domain-containing protein 3</fullName>
    </recommendedName>
</protein>
<evidence type="ECO:0000313" key="2">
    <source>
        <dbReference type="EMBL" id="KAI7810926.1"/>
    </source>
</evidence>
<accession>A0A9W8C861</accession>
<dbReference type="Proteomes" id="UP001059041">
    <property type="component" value="Linkage Group LG4"/>
</dbReference>
<keyword evidence="3" id="KW-1185">Reference proteome</keyword>
<feature type="compositionally biased region" description="Polar residues" evidence="1">
    <location>
        <begin position="108"/>
        <end position="119"/>
    </location>
</feature>
<dbReference type="AlphaFoldDB" id="A0A9W8C861"/>
<gene>
    <name evidence="2" type="ORF">IRJ41_008343</name>
</gene>
<dbReference type="PANTHER" id="PTHR31025">
    <property type="entry name" value="SI:CH211-196P9.1-RELATED"/>
    <property type="match status" value="1"/>
</dbReference>
<dbReference type="PANTHER" id="PTHR31025:SF27">
    <property type="entry name" value="SI:CH211-193K19.2-RELATED"/>
    <property type="match status" value="1"/>
</dbReference>